<protein>
    <submittedName>
        <fullName evidence="1">Putative structural protein</fullName>
    </submittedName>
</protein>
<reference evidence="1" key="1">
    <citation type="submission" date="2020-03" db="EMBL/GenBank/DDBJ databases">
        <title>The deep terrestrial virosphere.</title>
        <authorList>
            <person name="Holmfeldt K."/>
            <person name="Nilsson E."/>
            <person name="Simone D."/>
            <person name="Lopez-Fernandez M."/>
            <person name="Wu X."/>
            <person name="de Brujin I."/>
            <person name="Lundin D."/>
            <person name="Andersson A."/>
            <person name="Bertilsson S."/>
            <person name="Dopson M."/>
        </authorList>
    </citation>
    <scope>NUCLEOTIDE SEQUENCE</scope>
    <source>
        <strain evidence="1">TM448A00666</strain>
    </source>
</reference>
<proteinExistence type="predicted"/>
<dbReference type="AlphaFoldDB" id="A0A6H1ZJ26"/>
<gene>
    <name evidence="1" type="ORF">TM448A00666_0035</name>
</gene>
<organism evidence="1">
    <name type="scientific">viral metagenome</name>
    <dbReference type="NCBI Taxonomy" id="1070528"/>
    <lineage>
        <taxon>unclassified sequences</taxon>
        <taxon>metagenomes</taxon>
        <taxon>organismal metagenomes</taxon>
    </lineage>
</organism>
<dbReference type="EMBL" id="MT144042">
    <property type="protein sequence ID" value="QJA47431.1"/>
    <property type="molecule type" value="Genomic_DNA"/>
</dbReference>
<sequence length="287" mass="30308">MKQKTIGIISLMTVMLFAMTTAALAGDFKIQSPVGTNIFTVSTAGNVNASGTIRESNILLSATYWAIADIATPSDGDTTHLSTADQIFDYIASLNYVANAWDNLADMVLTNTYIYVGNATNDPHGVAMSGDAVISNTGAVTLAAAIMRDAEIETWGYWNESTDLVDDELAEAKIAFSTACAAGNHYYLSGNDLACEADDDTTYTANTPLNLTVTAFGLIKCADAQIYKMSSGVWTCSADTGGINNLVEDTTPQLGGNLDMNDFGIDSGTNTTNMTIDATGNFIIVLI</sequence>
<name>A0A6H1ZJ26_9ZZZZ</name>
<evidence type="ECO:0000313" key="1">
    <source>
        <dbReference type="EMBL" id="QJA47431.1"/>
    </source>
</evidence>
<accession>A0A6H1ZJ26</accession>